<feature type="non-terminal residue" evidence="2">
    <location>
        <position position="70"/>
    </location>
</feature>
<evidence type="ECO:0000256" key="1">
    <source>
        <dbReference type="SAM" id="MobiDB-lite"/>
    </source>
</evidence>
<feature type="non-terminal residue" evidence="2">
    <location>
        <position position="1"/>
    </location>
</feature>
<dbReference type="AlphaFoldDB" id="A0A6J4I2N7"/>
<sequence length="70" mass="8042">DHCRCCCPREGHRRPGVGDAALAAQRRDRRAGPLLLHRHRPGRALRLRRHLGRPRARARRAPLPRLPLPL</sequence>
<name>A0A6J4I2N7_9PSEU</name>
<feature type="compositionally biased region" description="Basic residues" evidence="1">
    <location>
        <begin position="51"/>
        <end position="62"/>
    </location>
</feature>
<proteinExistence type="predicted"/>
<dbReference type="EMBL" id="CADCTH010000203">
    <property type="protein sequence ID" value="CAA9240766.1"/>
    <property type="molecule type" value="Genomic_DNA"/>
</dbReference>
<accession>A0A6J4I2N7</accession>
<organism evidence="2">
    <name type="scientific">uncultured Actinomycetospora sp</name>
    <dbReference type="NCBI Taxonomy" id="1135996"/>
    <lineage>
        <taxon>Bacteria</taxon>
        <taxon>Bacillati</taxon>
        <taxon>Actinomycetota</taxon>
        <taxon>Actinomycetes</taxon>
        <taxon>Pseudonocardiales</taxon>
        <taxon>Pseudonocardiaceae</taxon>
        <taxon>Actinomycetospora</taxon>
        <taxon>environmental samples</taxon>
    </lineage>
</organism>
<reference evidence="2" key="1">
    <citation type="submission" date="2020-02" db="EMBL/GenBank/DDBJ databases">
        <authorList>
            <person name="Meier V. D."/>
        </authorList>
    </citation>
    <scope>NUCLEOTIDE SEQUENCE</scope>
    <source>
        <strain evidence="2">AVDCRST_MAG54</strain>
    </source>
</reference>
<feature type="region of interest" description="Disordered" evidence="1">
    <location>
        <begin position="51"/>
        <end position="70"/>
    </location>
</feature>
<protein>
    <submittedName>
        <fullName evidence="2">Uncharacterized protein</fullName>
    </submittedName>
</protein>
<gene>
    <name evidence="2" type="ORF">AVDCRST_MAG54-1488</name>
</gene>
<evidence type="ECO:0000313" key="2">
    <source>
        <dbReference type="EMBL" id="CAA9240766.1"/>
    </source>
</evidence>